<reference evidence="2 3" key="1">
    <citation type="submission" date="2013-04" db="EMBL/GenBank/DDBJ databases">
        <title>The Genome Sequence of Sutterella wadsworthensis HGA0223.</title>
        <authorList>
            <consortium name="The Broad Institute Genomics Platform"/>
            <person name="Earl A."/>
            <person name="Ward D."/>
            <person name="Feldgarden M."/>
            <person name="Gevers D."/>
            <person name="Schmidt T.M."/>
            <person name="Dover J."/>
            <person name="Dai D."/>
            <person name="Walker B."/>
            <person name="Young S."/>
            <person name="Zeng Q."/>
            <person name="Gargeya S."/>
            <person name="Fitzgerald M."/>
            <person name="Haas B."/>
            <person name="Abouelleil A."/>
            <person name="Allen A.W."/>
            <person name="Alvarado L."/>
            <person name="Arachchi H.M."/>
            <person name="Berlin A.M."/>
            <person name="Chapman S.B."/>
            <person name="Gainer-Dewar J."/>
            <person name="Goldberg J."/>
            <person name="Griggs A."/>
            <person name="Gujja S."/>
            <person name="Hansen M."/>
            <person name="Howarth C."/>
            <person name="Imamovic A."/>
            <person name="Ireland A."/>
            <person name="Larimer J."/>
            <person name="McCowan C."/>
            <person name="Murphy C."/>
            <person name="Pearson M."/>
            <person name="Poon T.W."/>
            <person name="Priest M."/>
            <person name="Roberts A."/>
            <person name="Saif S."/>
            <person name="Shea T."/>
            <person name="Sisk P."/>
            <person name="Sykes S."/>
            <person name="Wortman J."/>
            <person name="Nusbaum C."/>
            <person name="Birren B."/>
        </authorList>
    </citation>
    <scope>NUCLEOTIDE SEQUENCE [LARGE SCALE GENOMIC DNA]</scope>
    <source>
        <strain evidence="2 3">HGA0223</strain>
    </source>
</reference>
<keyword evidence="3" id="KW-1185">Reference proteome</keyword>
<feature type="compositionally biased region" description="Basic residues" evidence="1">
    <location>
        <begin position="46"/>
        <end position="69"/>
    </location>
</feature>
<evidence type="ECO:0000313" key="3">
    <source>
        <dbReference type="Proteomes" id="UP000014400"/>
    </source>
</evidence>
<dbReference type="HOGENOM" id="CLU_1626223_0_0_4"/>
<name>S3BJR2_9BURK</name>
<feature type="region of interest" description="Disordered" evidence="1">
    <location>
        <begin position="42"/>
        <end position="72"/>
    </location>
</feature>
<proteinExistence type="predicted"/>
<gene>
    <name evidence="2" type="ORF">HMPREF1476_00973</name>
</gene>
<protein>
    <submittedName>
        <fullName evidence="2">Uncharacterized protein</fullName>
    </submittedName>
</protein>
<evidence type="ECO:0000256" key="1">
    <source>
        <dbReference type="SAM" id="MobiDB-lite"/>
    </source>
</evidence>
<comment type="caution">
    <text evidence="2">The sequence shown here is derived from an EMBL/GenBank/DDBJ whole genome shotgun (WGS) entry which is preliminary data.</text>
</comment>
<dbReference type="AlphaFoldDB" id="S3BJR2"/>
<accession>S3BJR2</accession>
<organism evidence="2 3">
    <name type="scientific">Sutterella wadsworthensis HGA0223</name>
    <dbReference type="NCBI Taxonomy" id="1203554"/>
    <lineage>
        <taxon>Bacteria</taxon>
        <taxon>Pseudomonadati</taxon>
        <taxon>Pseudomonadota</taxon>
        <taxon>Betaproteobacteria</taxon>
        <taxon>Burkholderiales</taxon>
        <taxon>Sutterellaceae</taxon>
        <taxon>Sutterella</taxon>
    </lineage>
</organism>
<sequence length="163" mass="18473">MSSSRTLCPVRSCTDVLAERRVGLLVFRCAAENDAARNDLAFSRHERSKQKRRRLRRSHRGRCRGKAKGKGAQERTAQSYTFVCNNARRHEAGLKACGPPVHTYRARGKGFMVFQTVNGPPKGVVKRQSPPLQRWAKSISKVRYERKSPCFVSDHTTAGFDRN</sequence>
<dbReference type="EMBL" id="ATCF01000014">
    <property type="protein sequence ID" value="EPD99610.1"/>
    <property type="molecule type" value="Genomic_DNA"/>
</dbReference>
<dbReference type="Proteomes" id="UP000014400">
    <property type="component" value="Unassembled WGS sequence"/>
</dbReference>
<evidence type="ECO:0000313" key="2">
    <source>
        <dbReference type="EMBL" id="EPD99610.1"/>
    </source>
</evidence>